<dbReference type="EMBL" id="OY731401">
    <property type="protein sequence ID" value="CAJ1951723.1"/>
    <property type="molecule type" value="Genomic_DNA"/>
</dbReference>
<keyword evidence="2" id="KW-1185">Reference proteome</keyword>
<proteinExistence type="predicted"/>
<name>A0AA86VGR1_9FABA</name>
<accession>A0AA86VGR1</accession>
<gene>
    <name evidence="1" type="ORF">AYBTSS11_LOCUS14926</name>
</gene>
<dbReference type="AlphaFoldDB" id="A0AA86VGR1"/>
<evidence type="ECO:0000313" key="1">
    <source>
        <dbReference type="EMBL" id="CAJ1951723.1"/>
    </source>
</evidence>
<protein>
    <submittedName>
        <fullName evidence="1">Uncharacterized protein</fullName>
    </submittedName>
</protein>
<sequence>MLSKLNHPRKNTLPLPIGGLLGNGGAGDDPYHVQLGKHAFIGLSQKQIMMQPDGGFLEKWNILYQIGVSACSLELTIIANVCGEAKGLLLQFCSQTPKWLGKSFRVQFLFRR</sequence>
<organism evidence="1 2">
    <name type="scientific">Sphenostylis stenocarpa</name>
    <dbReference type="NCBI Taxonomy" id="92480"/>
    <lineage>
        <taxon>Eukaryota</taxon>
        <taxon>Viridiplantae</taxon>
        <taxon>Streptophyta</taxon>
        <taxon>Embryophyta</taxon>
        <taxon>Tracheophyta</taxon>
        <taxon>Spermatophyta</taxon>
        <taxon>Magnoliopsida</taxon>
        <taxon>eudicotyledons</taxon>
        <taxon>Gunneridae</taxon>
        <taxon>Pentapetalae</taxon>
        <taxon>rosids</taxon>
        <taxon>fabids</taxon>
        <taxon>Fabales</taxon>
        <taxon>Fabaceae</taxon>
        <taxon>Papilionoideae</taxon>
        <taxon>50 kb inversion clade</taxon>
        <taxon>NPAAA clade</taxon>
        <taxon>indigoferoid/millettioid clade</taxon>
        <taxon>Phaseoleae</taxon>
        <taxon>Sphenostylis</taxon>
    </lineage>
</organism>
<dbReference type="Proteomes" id="UP001189624">
    <property type="component" value="Chromosome 4"/>
</dbReference>
<reference evidence="1" key="1">
    <citation type="submission" date="2023-10" db="EMBL/GenBank/DDBJ databases">
        <authorList>
            <person name="Domelevo Entfellner J.-B."/>
        </authorList>
    </citation>
    <scope>NUCLEOTIDE SEQUENCE</scope>
</reference>
<dbReference type="Gramene" id="rna-AYBTSS11_LOCUS14926">
    <property type="protein sequence ID" value="CAJ1951723.1"/>
    <property type="gene ID" value="gene-AYBTSS11_LOCUS14926"/>
</dbReference>
<evidence type="ECO:0000313" key="2">
    <source>
        <dbReference type="Proteomes" id="UP001189624"/>
    </source>
</evidence>